<evidence type="ECO:0000313" key="3">
    <source>
        <dbReference type="Proteomes" id="UP000570595"/>
    </source>
</evidence>
<dbReference type="SUPFAM" id="SSF50978">
    <property type="entry name" value="WD40 repeat-like"/>
    <property type="match status" value="1"/>
</dbReference>
<evidence type="ECO:0000313" key="2">
    <source>
        <dbReference type="EMBL" id="KAF4654203.1"/>
    </source>
</evidence>
<protein>
    <recommendedName>
        <fullName evidence="5">Anaphase-promoting complex subunit 4</fullName>
    </recommendedName>
</protein>
<evidence type="ECO:0000313" key="1">
    <source>
        <dbReference type="EMBL" id="KAF4654034.1"/>
    </source>
</evidence>
<dbReference type="OrthoDB" id="435440at2759"/>
<dbReference type="InterPro" id="IPR015943">
    <property type="entry name" value="WD40/YVTN_repeat-like_dom_sf"/>
</dbReference>
<name>A0A7J6L435_PEROL</name>
<proteinExistence type="predicted"/>
<reference evidence="3 4" key="1">
    <citation type="submission" date="2020-04" db="EMBL/GenBank/DDBJ databases">
        <title>Perkinsus olseni comparative genomics.</title>
        <authorList>
            <person name="Bogema D.R."/>
        </authorList>
    </citation>
    <scope>NUCLEOTIDE SEQUENCE [LARGE SCALE GENOMIC DNA]</scope>
    <source>
        <strain evidence="1">ATCC PRA-179</strain>
        <strain evidence="2">ATCC PRA-31</strain>
    </source>
</reference>
<dbReference type="InterPro" id="IPR036322">
    <property type="entry name" value="WD40_repeat_dom_sf"/>
</dbReference>
<sequence length="827" mass="90586">MSVWNDPAGGPLLPTAGQDCTEVADEPLSIFSERPAEGLGGPLVWCDHMDLLATMHVTPEEGRSVKVWRLLSDEKTPSCLFSYKGHSADWYPTAVAWSPRSLSHPEQLLAVGDEKGDIALVYVEQKHTRTDTTMAVLRRAHSAKVAAMEWVLTPFTVDNHTAGVDRGGCPIGSWAHIRSIDDVRDANSRASDKADTTSFGLSGKWPSEVGYLISLSEDGHLSIHAEALAPVLSWTIPSPSLLDGGGCYYGPLCRVSSDLNTIAVLRTYSESNEQELVFIDTSQVLGSRGLAEYSGLVLRLQQLQRYIVDGINILLHGPLKSAAGAMKKLVAPLKAEMEKEREEGDDDDLRSITEELIHCFHGLGVPSQALSKALESPAYQTQALQKLQKELTEALDIFSVACAHQLEPAVDSLMASAHSIRVMAHKEEYTAILGDGNGDLEWAIDQLLTAAEHLTALLDEASSQMSFAIACVALPLITQLGRWQRMGEDLSEVDDVELDEKEKILEFVQAVYTSSTWRCGKNLDHLKDTIRLFGETAGASGGSQLTLRKCAADIGAILIDLMSSQRTACGESLRVLDQTLEISRRSNTCARVDENNKTIVSQNVDALDSAVDARWGERHTLAAGSKVSEILRVCWTDSDEDPVEPDSHLFYVEVKRSRRKNKGRLTDKLKFRGVRVPAPRPTAYTLAPDARVSWLLPKVYRDGQVLSLLLHTHTSKPSIDMFSRSCGDDDSDHQMSVCLVSLDCSPRLPRYSPGNCEVLSKAPPVISRILPSSDYLWSTHTSTAPLRGLASVYENRCSKLLTLDLEGGDCDDDTKEAASNPIVRLFS</sequence>
<dbReference type="Proteomes" id="UP000572268">
    <property type="component" value="Unassembled WGS sequence"/>
</dbReference>
<gene>
    <name evidence="2" type="ORF">FOL46_008837</name>
    <name evidence="1" type="ORF">FOZ61_008508</name>
</gene>
<dbReference type="Gene3D" id="2.130.10.10">
    <property type="entry name" value="YVTN repeat-like/Quinoprotein amine dehydrogenase"/>
    <property type="match status" value="1"/>
</dbReference>
<dbReference type="EMBL" id="JABANN010000740">
    <property type="protein sequence ID" value="KAF4654203.1"/>
    <property type="molecule type" value="Genomic_DNA"/>
</dbReference>
<evidence type="ECO:0000313" key="4">
    <source>
        <dbReference type="Proteomes" id="UP000572268"/>
    </source>
</evidence>
<organism evidence="1 3">
    <name type="scientific">Perkinsus olseni</name>
    <name type="common">Perkinsus atlanticus</name>
    <dbReference type="NCBI Taxonomy" id="32597"/>
    <lineage>
        <taxon>Eukaryota</taxon>
        <taxon>Sar</taxon>
        <taxon>Alveolata</taxon>
        <taxon>Perkinsozoa</taxon>
        <taxon>Perkinsea</taxon>
        <taxon>Perkinsida</taxon>
        <taxon>Perkinsidae</taxon>
        <taxon>Perkinsus</taxon>
    </lineage>
</organism>
<dbReference type="AlphaFoldDB" id="A0A7J6L435"/>
<dbReference type="Proteomes" id="UP000570595">
    <property type="component" value="Unassembled WGS sequence"/>
</dbReference>
<dbReference type="EMBL" id="JABAHT010000568">
    <property type="protein sequence ID" value="KAF4654034.1"/>
    <property type="molecule type" value="Genomic_DNA"/>
</dbReference>
<comment type="caution">
    <text evidence="1">The sequence shown here is derived from an EMBL/GenBank/DDBJ whole genome shotgun (WGS) entry which is preliminary data.</text>
</comment>
<evidence type="ECO:0008006" key="5">
    <source>
        <dbReference type="Google" id="ProtNLM"/>
    </source>
</evidence>
<accession>A0A7J6L435</accession>